<evidence type="ECO:0000313" key="2">
    <source>
        <dbReference type="Proteomes" id="UP000614811"/>
    </source>
</evidence>
<keyword evidence="2" id="KW-1185">Reference proteome</keyword>
<sequence length="95" mass="10376">MINLFLYIVFLLTSGLPGGVETLLLDEKTTVSIPICEQCDQAIELERDSDDADGDTRNHVLGFVAPNYHLPVGEFAALVQVAFPNTHPIRAPPLT</sequence>
<gene>
    <name evidence="1" type="ORF">GCM10008090_33570</name>
</gene>
<name>A0A918S2N5_9GAMM</name>
<proteinExistence type="predicted"/>
<evidence type="ECO:0000313" key="1">
    <source>
        <dbReference type="EMBL" id="GHA20924.1"/>
    </source>
</evidence>
<comment type="caution">
    <text evidence="1">The sequence shown here is derived from an EMBL/GenBank/DDBJ whole genome shotgun (WGS) entry which is preliminary data.</text>
</comment>
<accession>A0A918S2N5</accession>
<reference evidence="1" key="1">
    <citation type="journal article" date="2014" name="Int. J. Syst. Evol. Microbiol.">
        <title>Complete genome sequence of Corynebacterium casei LMG S-19264T (=DSM 44701T), isolated from a smear-ripened cheese.</title>
        <authorList>
            <consortium name="US DOE Joint Genome Institute (JGI-PGF)"/>
            <person name="Walter F."/>
            <person name="Albersmeier A."/>
            <person name="Kalinowski J."/>
            <person name="Ruckert C."/>
        </authorList>
    </citation>
    <scope>NUCLEOTIDE SEQUENCE</scope>
    <source>
        <strain evidence="1">KCTC 12711</strain>
    </source>
</reference>
<reference evidence="1" key="2">
    <citation type="submission" date="2020-09" db="EMBL/GenBank/DDBJ databases">
        <authorList>
            <person name="Sun Q."/>
            <person name="Kim S."/>
        </authorList>
    </citation>
    <scope>NUCLEOTIDE SEQUENCE</scope>
    <source>
        <strain evidence="1">KCTC 12711</strain>
    </source>
</reference>
<protein>
    <submittedName>
        <fullName evidence="1">Uncharacterized protein</fullName>
    </submittedName>
</protein>
<organism evidence="1 2">
    <name type="scientific">Arenicella chitinivorans</name>
    <dbReference type="NCBI Taxonomy" id="1329800"/>
    <lineage>
        <taxon>Bacteria</taxon>
        <taxon>Pseudomonadati</taxon>
        <taxon>Pseudomonadota</taxon>
        <taxon>Gammaproteobacteria</taxon>
        <taxon>Arenicellales</taxon>
        <taxon>Arenicellaceae</taxon>
        <taxon>Arenicella</taxon>
    </lineage>
</organism>
<dbReference type="RefSeq" id="WP_189402871.1">
    <property type="nucleotide sequence ID" value="NZ_BMXA01000009.1"/>
</dbReference>
<dbReference type="Proteomes" id="UP000614811">
    <property type="component" value="Unassembled WGS sequence"/>
</dbReference>
<dbReference type="AlphaFoldDB" id="A0A918S2N5"/>
<dbReference type="EMBL" id="BMXA01000009">
    <property type="protein sequence ID" value="GHA20924.1"/>
    <property type="molecule type" value="Genomic_DNA"/>
</dbReference>